<sequence length="67" mass="7489">MSSDGAKGTRSLAILVIWSIWCERNARIFNDKEKKLARLVDEIKESANLCSTRAKHMVLLVGGKISE</sequence>
<evidence type="ECO:0000313" key="1">
    <source>
        <dbReference type="EMBL" id="PVH33776.1"/>
    </source>
</evidence>
<organism evidence="1">
    <name type="scientific">Panicum hallii</name>
    <dbReference type="NCBI Taxonomy" id="206008"/>
    <lineage>
        <taxon>Eukaryota</taxon>
        <taxon>Viridiplantae</taxon>
        <taxon>Streptophyta</taxon>
        <taxon>Embryophyta</taxon>
        <taxon>Tracheophyta</taxon>
        <taxon>Spermatophyta</taxon>
        <taxon>Magnoliopsida</taxon>
        <taxon>Liliopsida</taxon>
        <taxon>Poales</taxon>
        <taxon>Poaceae</taxon>
        <taxon>PACMAD clade</taxon>
        <taxon>Panicoideae</taxon>
        <taxon>Panicodae</taxon>
        <taxon>Paniceae</taxon>
        <taxon>Panicinae</taxon>
        <taxon>Panicum</taxon>
        <taxon>Panicum sect. Panicum</taxon>
    </lineage>
</organism>
<name>A0A2T8I7X7_9POAL</name>
<accession>A0A2T8I7X7</accession>
<dbReference type="AlphaFoldDB" id="A0A2T8I7X7"/>
<dbReference type="Gramene" id="PVH33776">
    <property type="protein sequence ID" value="PVH33776"/>
    <property type="gene ID" value="PAHAL_8G062600"/>
</dbReference>
<dbReference type="EMBL" id="CM008053">
    <property type="protein sequence ID" value="PVH33776.1"/>
    <property type="molecule type" value="Genomic_DNA"/>
</dbReference>
<reference evidence="1" key="1">
    <citation type="submission" date="2018-04" db="EMBL/GenBank/DDBJ databases">
        <title>WGS assembly of Panicum hallii.</title>
        <authorList>
            <person name="Lovell J."/>
            <person name="Jenkins J."/>
            <person name="Lowry D."/>
            <person name="Mamidi S."/>
            <person name="Sreedasyam A."/>
            <person name="Weng X."/>
            <person name="Barry K."/>
            <person name="Bonette J."/>
            <person name="Campitelli B."/>
            <person name="Daum C."/>
            <person name="Gordon S."/>
            <person name="Gould B."/>
            <person name="Lipzen A."/>
            <person name="Macqueen A."/>
            <person name="Palacio-Mejia J."/>
            <person name="Plott C."/>
            <person name="Shakirov E."/>
            <person name="Shu S."/>
            <person name="Yoshinaga Y."/>
            <person name="Zane M."/>
            <person name="Rokhsar D."/>
            <person name="Grimwood J."/>
            <person name="Schmutz J."/>
            <person name="Juenger T."/>
        </authorList>
    </citation>
    <scope>NUCLEOTIDE SEQUENCE [LARGE SCALE GENOMIC DNA]</scope>
    <source>
        <strain evidence="1">FIL2</strain>
    </source>
</reference>
<dbReference type="Proteomes" id="UP000243499">
    <property type="component" value="Chromosome 8"/>
</dbReference>
<proteinExistence type="predicted"/>
<gene>
    <name evidence="1" type="ORF">PAHAL_8G062600</name>
</gene>
<protein>
    <submittedName>
        <fullName evidence="1">Uncharacterized protein</fullName>
    </submittedName>
</protein>